<feature type="compositionally biased region" description="Polar residues" evidence="6">
    <location>
        <begin position="212"/>
        <end position="225"/>
    </location>
</feature>
<dbReference type="OrthoDB" id="1305878at2759"/>
<feature type="region of interest" description="Disordered" evidence="6">
    <location>
        <begin position="212"/>
        <end position="302"/>
    </location>
</feature>
<organism evidence="8 9">
    <name type="scientific">Corchorus olitorius</name>
    <dbReference type="NCBI Taxonomy" id="93759"/>
    <lineage>
        <taxon>Eukaryota</taxon>
        <taxon>Viridiplantae</taxon>
        <taxon>Streptophyta</taxon>
        <taxon>Embryophyta</taxon>
        <taxon>Tracheophyta</taxon>
        <taxon>Spermatophyta</taxon>
        <taxon>Magnoliopsida</taxon>
        <taxon>eudicotyledons</taxon>
        <taxon>Gunneridae</taxon>
        <taxon>Pentapetalae</taxon>
        <taxon>rosids</taxon>
        <taxon>malvids</taxon>
        <taxon>Malvales</taxon>
        <taxon>Malvaceae</taxon>
        <taxon>Grewioideae</taxon>
        <taxon>Apeibeae</taxon>
        <taxon>Corchorus</taxon>
    </lineage>
</organism>
<accession>A0A1R3JLA1</accession>
<dbReference type="EMBL" id="AWUE01015819">
    <property type="protein sequence ID" value="OMO95601.1"/>
    <property type="molecule type" value="Genomic_DNA"/>
</dbReference>
<comment type="subunit">
    <text evidence="4">Interacts with DREB2A.</text>
</comment>
<evidence type="ECO:0000256" key="2">
    <source>
        <dbReference type="ARBA" id="ARBA00022771"/>
    </source>
</evidence>
<protein>
    <submittedName>
        <fullName evidence="8">Zinc finger, RING-type</fullName>
    </submittedName>
</protein>
<sequence>MMKETTGLEVSKVDREKLVACMTCPLCNKLFKDATTISECLHSFCRKCIYEKLTKENLGNCPVCKIDLGCAPLEKLRADNNWQDIRTKIFPSKRKQSNEPESTFLVALPAARRREKSLSSLGVTTPEEVSAKSYLTGRRSKLTARKTTGNRDSLYLSQQHFSKPDNRLQQQNVSLGESSKQQHLPDRNTKSVALEEKADLWKPLNRLVEAATNKTKPNKVNSQEANLPAIKECGDGSNVPGKQNDLTLEPSTSVRPSKETESTIPEPSTSVRPSKETDSTVPEPSTSVRPRRSRRRKGSLPERCNIPAQVVVDASQKIDGRFNPIWFSLVASQSQEGYAPLPQISSCYLRVKDGNLPVSSIKKYIATKLGLSSETEVEISLRGQPMLSTVQLHNLVEWWVQTTPTSERIQSYVGSSAKDFVMVLSYSRKAMPP</sequence>
<dbReference type="GO" id="GO:0004842">
    <property type="term" value="F:ubiquitin-protein transferase activity"/>
    <property type="evidence" value="ECO:0007669"/>
    <property type="project" value="InterPro"/>
</dbReference>
<evidence type="ECO:0000259" key="7">
    <source>
        <dbReference type="PROSITE" id="PS50089"/>
    </source>
</evidence>
<gene>
    <name evidence="8" type="ORF">COLO4_15777</name>
</gene>
<evidence type="ECO:0000256" key="5">
    <source>
        <dbReference type="PROSITE-ProRule" id="PRU00175"/>
    </source>
</evidence>
<evidence type="ECO:0000313" key="9">
    <source>
        <dbReference type="Proteomes" id="UP000187203"/>
    </source>
</evidence>
<dbReference type="InterPro" id="IPR013083">
    <property type="entry name" value="Znf_RING/FYVE/PHD"/>
</dbReference>
<feature type="compositionally biased region" description="Polar residues" evidence="6">
    <location>
        <begin position="262"/>
        <end position="272"/>
    </location>
</feature>
<feature type="compositionally biased region" description="Basic residues" evidence="6">
    <location>
        <begin position="289"/>
        <end position="298"/>
    </location>
</feature>
<dbReference type="FunFam" id="3.30.40.10:FF:000033">
    <property type="entry name" value="Polycomb group RING finger protein 3"/>
    <property type="match status" value="1"/>
</dbReference>
<keyword evidence="2 5" id="KW-0863">Zinc-finger</keyword>
<dbReference type="InterPro" id="IPR001841">
    <property type="entry name" value="Znf_RING"/>
</dbReference>
<dbReference type="PANTHER" id="PTHR46293">
    <property type="entry name" value="E3 UBIQUITIN PROTEIN LIGASE DRIP1"/>
    <property type="match status" value="1"/>
</dbReference>
<dbReference type="SMART" id="SM00184">
    <property type="entry name" value="RING"/>
    <property type="match status" value="1"/>
</dbReference>
<dbReference type="Proteomes" id="UP000187203">
    <property type="component" value="Unassembled WGS sequence"/>
</dbReference>
<reference evidence="9" key="1">
    <citation type="submission" date="2013-09" db="EMBL/GenBank/DDBJ databases">
        <title>Corchorus olitorius genome sequencing.</title>
        <authorList>
            <person name="Alam M."/>
            <person name="Haque M.S."/>
            <person name="Islam M.S."/>
            <person name="Emdad E.M."/>
            <person name="Islam M.M."/>
            <person name="Ahmed B."/>
            <person name="Halim A."/>
            <person name="Hossen Q.M.M."/>
            <person name="Hossain M.Z."/>
            <person name="Ahmed R."/>
            <person name="Khan M.M."/>
            <person name="Islam R."/>
            <person name="Rashid M.M."/>
            <person name="Khan S.A."/>
            <person name="Rahman M.S."/>
            <person name="Alam M."/>
            <person name="Yahiya A.S."/>
            <person name="Khan M.S."/>
            <person name="Azam M.S."/>
            <person name="Haque T."/>
            <person name="Lashkar M.Z.H."/>
            <person name="Akhand A.I."/>
            <person name="Morshed G."/>
            <person name="Roy S."/>
            <person name="Uddin K.S."/>
            <person name="Rabeya T."/>
            <person name="Hossain A.S."/>
            <person name="Chowdhury A."/>
            <person name="Snigdha A.R."/>
            <person name="Mortoza M.S."/>
            <person name="Matin S.A."/>
            <person name="Hoque S.M.E."/>
            <person name="Islam M.K."/>
            <person name="Roy D.K."/>
            <person name="Haider R."/>
            <person name="Moosa M.M."/>
            <person name="Elias S.M."/>
            <person name="Hasan A.M."/>
            <person name="Jahan S."/>
            <person name="Shafiuddin M."/>
            <person name="Mahmood N."/>
            <person name="Shommy N.S."/>
        </authorList>
    </citation>
    <scope>NUCLEOTIDE SEQUENCE [LARGE SCALE GENOMIC DNA]</scope>
    <source>
        <strain evidence="9">cv. O-4</strain>
    </source>
</reference>
<feature type="compositionally biased region" description="Polar residues" evidence="6">
    <location>
        <begin position="240"/>
        <end position="255"/>
    </location>
</feature>
<dbReference type="InterPro" id="IPR017907">
    <property type="entry name" value="Znf_RING_CS"/>
</dbReference>
<evidence type="ECO:0000256" key="6">
    <source>
        <dbReference type="SAM" id="MobiDB-lite"/>
    </source>
</evidence>
<dbReference type="GO" id="GO:0051865">
    <property type="term" value="P:protein autoubiquitination"/>
    <property type="evidence" value="ECO:0007669"/>
    <property type="project" value="UniProtKB-ARBA"/>
</dbReference>
<comment type="caution">
    <text evidence="8">The sequence shown here is derived from an EMBL/GenBank/DDBJ whole genome shotgun (WGS) entry which is preliminary data.</text>
</comment>
<dbReference type="PROSITE" id="PS50089">
    <property type="entry name" value="ZF_RING_2"/>
    <property type="match status" value="1"/>
</dbReference>
<evidence type="ECO:0000256" key="3">
    <source>
        <dbReference type="ARBA" id="ARBA00022833"/>
    </source>
</evidence>
<dbReference type="PROSITE" id="PS00518">
    <property type="entry name" value="ZF_RING_1"/>
    <property type="match status" value="1"/>
</dbReference>
<keyword evidence="9" id="KW-1185">Reference proteome</keyword>
<dbReference type="InterPro" id="IPR044807">
    <property type="entry name" value="DRIP1-like"/>
</dbReference>
<dbReference type="PANTHER" id="PTHR46293:SF3">
    <property type="entry name" value="E3 UBIQUITIN PROTEIN LIGASE DRIPH-RELATED"/>
    <property type="match status" value="1"/>
</dbReference>
<dbReference type="STRING" id="93759.A0A1R3JLA1"/>
<keyword evidence="1" id="KW-0479">Metal-binding</keyword>
<dbReference type="Gene3D" id="3.30.40.10">
    <property type="entry name" value="Zinc/RING finger domain, C3HC4 (zinc finger)"/>
    <property type="match status" value="1"/>
</dbReference>
<dbReference type="Pfam" id="PF13923">
    <property type="entry name" value="zf-C3HC4_2"/>
    <property type="match status" value="1"/>
</dbReference>
<dbReference type="SUPFAM" id="SSF57850">
    <property type="entry name" value="RING/U-box"/>
    <property type="match status" value="1"/>
</dbReference>
<evidence type="ECO:0000256" key="4">
    <source>
        <dbReference type="ARBA" id="ARBA00064110"/>
    </source>
</evidence>
<evidence type="ECO:0000256" key="1">
    <source>
        <dbReference type="ARBA" id="ARBA00022723"/>
    </source>
</evidence>
<feature type="domain" description="RING-type" evidence="7">
    <location>
        <begin position="24"/>
        <end position="65"/>
    </location>
</feature>
<dbReference type="CDD" id="cd16525">
    <property type="entry name" value="RING-HC_PCGF"/>
    <property type="match status" value="1"/>
</dbReference>
<dbReference type="AlphaFoldDB" id="A0A1R3JLA1"/>
<evidence type="ECO:0000313" key="8">
    <source>
        <dbReference type="EMBL" id="OMO95601.1"/>
    </source>
</evidence>
<dbReference type="GO" id="GO:0008270">
    <property type="term" value="F:zinc ion binding"/>
    <property type="evidence" value="ECO:0007669"/>
    <property type="project" value="UniProtKB-KW"/>
</dbReference>
<keyword evidence="3" id="KW-0862">Zinc</keyword>
<name>A0A1R3JLA1_9ROSI</name>
<proteinExistence type="predicted"/>